<dbReference type="Gene3D" id="3.40.50.1820">
    <property type="entry name" value="alpha/beta hydrolase"/>
    <property type="match status" value="1"/>
</dbReference>
<evidence type="ECO:0000313" key="1">
    <source>
        <dbReference type="EMBL" id="AHI01839.1"/>
    </source>
</evidence>
<keyword evidence="2" id="KW-1185">Reference proteome</keyword>
<proteinExistence type="predicted"/>
<sequence length="279" mass="29589">MRDGLADEPGAVLWLGPTGRDRVLLLHDLAASGSTSWLGQLSLADEVNLGVVDRPGYAMTDPVSAAGWTADTTMLVGLLDRDGPCHLVAHGNATAGALMAAQLAPSLVRSLVLVEPPLFQLAQGSSLVEDLSGALVELHRHAEDLTGAEYLKQYLLTVGYLEPPRLSVPQRCAEAARAERPACQAPIDLDTLARTSVSVTVVVGGRQGGWHDPGERTVFGGAVWRTAEVLAEAMDGWLVPIDSAGHEVQRRTGAFNQVLCQHLEAWWGSHQHGHVAAGT</sequence>
<dbReference type="eggNOG" id="COG0596">
    <property type="taxonomic scope" value="Bacteria"/>
</dbReference>
<dbReference type="EMBL" id="CP007155">
    <property type="protein sequence ID" value="AHI01839.1"/>
    <property type="molecule type" value="Genomic_DNA"/>
</dbReference>
<dbReference type="STRING" id="1449976.KALB_8482"/>
<dbReference type="OrthoDB" id="3669487at2"/>
<dbReference type="AlphaFoldDB" id="W5WKV6"/>
<evidence type="ECO:0000313" key="2">
    <source>
        <dbReference type="Proteomes" id="UP000019225"/>
    </source>
</evidence>
<name>W5WKV6_9PSEU</name>
<protein>
    <submittedName>
        <fullName evidence="1">Uncharacterized protein</fullName>
    </submittedName>
</protein>
<dbReference type="SUPFAM" id="SSF53474">
    <property type="entry name" value="alpha/beta-Hydrolases"/>
    <property type="match status" value="1"/>
</dbReference>
<accession>W5WKV6</accession>
<organism evidence="1 2">
    <name type="scientific">Kutzneria albida DSM 43870</name>
    <dbReference type="NCBI Taxonomy" id="1449976"/>
    <lineage>
        <taxon>Bacteria</taxon>
        <taxon>Bacillati</taxon>
        <taxon>Actinomycetota</taxon>
        <taxon>Actinomycetes</taxon>
        <taxon>Pseudonocardiales</taxon>
        <taxon>Pseudonocardiaceae</taxon>
        <taxon>Kutzneria</taxon>
    </lineage>
</organism>
<dbReference type="KEGG" id="kal:KALB_8482"/>
<dbReference type="RefSeq" id="WP_148309863.1">
    <property type="nucleotide sequence ID" value="NZ_CP007155.1"/>
</dbReference>
<dbReference type="InterPro" id="IPR029058">
    <property type="entry name" value="AB_hydrolase_fold"/>
</dbReference>
<dbReference type="HOGENOM" id="CLU_996713_0_0_11"/>
<reference evidence="1 2" key="1">
    <citation type="journal article" date="2014" name="BMC Genomics">
        <title>Complete genome sequence of producer of the glycopeptide antibiotic Aculeximycin Kutzneria albida DSM 43870T, a representative of minor genus of Pseudonocardiaceae.</title>
        <authorList>
            <person name="Rebets Y."/>
            <person name="Tokovenko B."/>
            <person name="Lushchyk I."/>
            <person name="Ruckert C."/>
            <person name="Zaburannyi N."/>
            <person name="Bechthold A."/>
            <person name="Kalinowski J."/>
            <person name="Luzhetskyy A."/>
        </authorList>
    </citation>
    <scope>NUCLEOTIDE SEQUENCE [LARGE SCALE GENOMIC DNA]</scope>
    <source>
        <strain evidence="1">DSM 43870</strain>
    </source>
</reference>
<gene>
    <name evidence="1" type="ORF">KALB_8482</name>
</gene>
<dbReference type="Proteomes" id="UP000019225">
    <property type="component" value="Chromosome"/>
</dbReference>